<keyword evidence="1" id="KW-0812">Transmembrane</keyword>
<dbReference type="EMBL" id="GADI01007087">
    <property type="protein sequence ID" value="JAA66721.1"/>
    <property type="molecule type" value="mRNA"/>
</dbReference>
<keyword evidence="1" id="KW-1133">Transmembrane helix</keyword>
<evidence type="ECO:0000313" key="2">
    <source>
        <dbReference type="EMBL" id="JAA66721.1"/>
    </source>
</evidence>
<feature type="transmembrane region" description="Helical" evidence="1">
    <location>
        <begin position="6"/>
        <end position="28"/>
    </location>
</feature>
<proteinExistence type="evidence at transcript level"/>
<name>A0A0K8R6P4_IXORI</name>
<keyword evidence="1" id="KW-0472">Membrane</keyword>
<protein>
    <submittedName>
        <fullName evidence="2">Putative ixodes 8-cys protein</fullName>
    </submittedName>
</protein>
<sequence>MCNFPSRYILLFILSHEFLIMAVFSIVLQQNDFLSGIQLGRSMASSNAWLGDFLEGFDSTASLVASPFEDSASTVSLPL</sequence>
<reference evidence="2" key="1">
    <citation type="submission" date="2012-12" db="EMBL/GenBank/DDBJ databases">
        <title>Identification and characterization of a phenylalanine ammonia-lyase gene family in Isatis indigotica Fort.</title>
        <authorList>
            <person name="Liu Q."/>
            <person name="Chen J."/>
            <person name="Zhou X."/>
            <person name="Di P."/>
            <person name="Xiao Y."/>
            <person name="Xuan H."/>
            <person name="Zhang L."/>
            <person name="Chen W."/>
        </authorList>
    </citation>
    <scope>NUCLEOTIDE SEQUENCE</scope>
    <source>
        <tissue evidence="2">Salivary gland</tissue>
    </source>
</reference>
<dbReference type="AlphaFoldDB" id="A0A0K8R6P4"/>
<organism evidence="2">
    <name type="scientific">Ixodes ricinus</name>
    <name type="common">Common tick</name>
    <name type="synonym">Acarus ricinus</name>
    <dbReference type="NCBI Taxonomy" id="34613"/>
    <lineage>
        <taxon>Eukaryota</taxon>
        <taxon>Metazoa</taxon>
        <taxon>Ecdysozoa</taxon>
        <taxon>Arthropoda</taxon>
        <taxon>Chelicerata</taxon>
        <taxon>Arachnida</taxon>
        <taxon>Acari</taxon>
        <taxon>Parasitiformes</taxon>
        <taxon>Ixodida</taxon>
        <taxon>Ixodoidea</taxon>
        <taxon>Ixodidae</taxon>
        <taxon>Ixodinae</taxon>
        <taxon>Ixodes</taxon>
    </lineage>
</organism>
<evidence type="ECO:0000256" key="1">
    <source>
        <dbReference type="SAM" id="Phobius"/>
    </source>
</evidence>
<accession>A0A0K8R6P4</accession>